<dbReference type="EMBL" id="FNON01000005">
    <property type="protein sequence ID" value="SDY39888.1"/>
    <property type="molecule type" value="Genomic_DNA"/>
</dbReference>
<dbReference type="Gene3D" id="2.80.10.50">
    <property type="match status" value="1"/>
</dbReference>
<gene>
    <name evidence="2" type="ORF">SAMN05421504_105432</name>
</gene>
<evidence type="ECO:0008006" key="4">
    <source>
        <dbReference type="Google" id="ProtNLM"/>
    </source>
</evidence>
<evidence type="ECO:0000313" key="3">
    <source>
        <dbReference type="Proteomes" id="UP000199515"/>
    </source>
</evidence>
<keyword evidence="1" id="KW-0732">Signal</keyword>
<name>A0A1H3JKF5_9PSEU</name>
<organism evidence="2 3">
    <name type="scientific">Amycolatopsis xylanica</name>
    <dbReference type="NCBI Taxonomy" id="589385"/>
    <lineage>
        <taxon>Bacteria</taxon>
        <taxon>Bacillati</taxon>
        <taxon>Actinomycetota</taxon>
        <taxon>Actinomycetes</taxon>
        <taxon>Pseudonocardiales</taxon>
        <taxon>Pseudonocardiaceae</taxon>
        <taxon>Amycolatopsis</taxon>
    </lineage>
</organism>
<keyword evidence="3" id="KW-1185">Reference proteome</keyword>
<dbReference type="Proteomes" id="UP000199515">
    <property type="component" value="Unassembled WGS sequence"/>
</dbReference>
<proteinExistence type="predicted"/>
<sequence length="150" mass="15575">MILRRLGVVASVLAMGLAGAPAEAAFPGAGPFLIKAGERCAGGPHPLDGFATVQVTACSGGRAQWWRWDPATRVLRNAGSGQCARTADVANRGTILLLGGCPAEPWVHTGQISSGGFAPWCWSVADSGLVRVQLCADGQPRQVFGIQRLP</sequence>
<accession>A0A1H3JKF5</accession>
<dbReference type="RefSeq" id="WP_091292670.1">
    <property type="nucleotide sequence ID" value="NZ_FNON01000005.1"/>
</dbReference>
<evidence type="ECO:0000313" key="2">
    <source>
        <dbReference type="EMBL" id="SDY39888.1"/>
    </source>
</evidence>
<dbReference type="AlphaFoldDB" id="A0A1H3JKF5"/>
<evidence type="ECO:0000256" key="1">
    <source>
        <dbReference type="SAM" id="SignalP"/>
    </source>
</evidence>
<feature type="signal peptide" evidence="1">
    <location>
        <begin position="1"/>
        <end position="24"/>
    </location>
</feature>
<dbReference type="InterPro" id="IPR035992">
    <property type="entry name" value="Ricin_B-like_lectins"/>
</dbReference>
<feature type="chain" id="PRO_5011581386" description="Ricin-type beta-trefoil lectin domain-containing protein" evidence="1">
    <location>
        <begin position="25"/>
        <end position="150"/>
    </location>
</feature>
<dbReference type="STRING" id="589385.SAMN05421504_105432"/>
<reference evidence="2 3" key="1">
    <citation type="submission" date="2016-10" db="EMBL/GenBank/DDBJ databases">
        <authorList>
            <person name="de Groot N.N."/>
        </authorList>
    </citation>
    <scope>NUCLEOTIDE SEQUENCE [LARGE SCALE GENOMIC DNA]</scope>
    <source>
        <strain evidence="2 3">CPCC 202699</strain>
    </source>
</reference>
<protein>
    <recommendedName>
        <fullName evidence="4">Ricin-type beta-trefoil lectin domain-containing protein</fullName>
    </recommendedName>
</protein>
<dbReference type="SUPFAM" id="SSF50370">
    <property type="entry name" value="Ricin B-like lectins"/>
    <property type="match status" value="1"/>
</dbReference>